<evidence type="ECO:0000313" key="2">
    <source>
        <dbReference type="EMBL" id="MBA0755439.1"/>
    </source>
</evidence>
<feature type="region of interest" description="Disordered" evidence="1">
    <location>
        <begin position="1"/>
        <end position="23"/>
    </location>
</feature>
<dbReference type="EMBL" id="JABEZY010269658">
    <property type="protein sequence ID" value="MBA0755439.1"/>
    <property type="molecule type" value="Genomic_DNA"/>
</dbReference>
<comment type="caution">
    <text evidence="2">The sequence shown here is derived from an EMBL/GenBank/DDBJ whole genome shotgun (WGS) entry which is preliminary data.</text>
</comment>
<accession>A0A7J9D3Z4</accession>
<name>A0A7J9D3Z4_GOSGO</name>
<protein>
    <submittedName>
        <fullName evidence="2">Uncharacterized protein</fullName>
    </submittedName>
</protein>
<feature type="compositionally biased region" description="Polar residues" evidence="1">
    <location>
        <begin position="13"/>
        <end position="23"/>
    </location>
</feature>
<keyword evidence="3" id="KW-1185">Reference proteome</keyword>
<organism evidence="2 3">
    <name type="scientific">Gossypium gossypioides</name>
    <name type="common">Mexican cotton</name>
    <name type="synonym">Selera gossypioides</name>
    <dbReference type="NCBI Taxonomy" id="34282"/>
    <lineage>
        <taxon>Eukaryota</taxon>
        <taxon>Viridiplantae</taxon>
        <taxon>Streptophyta</taxon>
        <taxon>Embryophyta</taxon>
        <taxon>Tracheophyta</taxon>
        <taxon>Spermatophyta</taxon>
        <taxon>Magnoliopsida</taxon>
        <taxon>eudicotyledons</taxon>
        <taxon>Gunneridae</taxon>
        <taxon>Pentapetalae</taxon>
        <taxon>rosids</taxon>
        <taxon>malvids</taxon>
        <taxon>Malvales</taxon>
        <taxon>Malvaceae</taxon>
        <taxon>Malvoideae</taxon>
        <taxon>Gossypium</taxon>
    </lineage>
</organism>
<evidence type="ECO:0000256" key="1">
    <source>
        <dbReference type="SAM" id="MobiDB-lite"/>
    </source>
</evidence>
<dbReference type="Proteomes" id="UP000593579">
    <property type="component" value="Unassembled WGS sequence"/>
</dbReference>
<evidence type="ECO:0000313" key="3">
    <source>
        <dbReference type="Proteomes" id="UP000593579"/>
    </source>
</evidence>
<proteinExistence type="predicted"/>
<sequence>MGKHNRKGMDEILSSSRRTPNNSCGARILASIKTKGSSQTILRDALLCEGQRG</sequence>
<reference evidence="2 3" key="1">
    <citation type="journal article" date="2019" name="Genome Biol. Evol.">
        <title>Insights into the evolution of the New World diploid cottons (Gossypium, subgenus Houzingenia) based on genome sequencing.</title>
        <authorList>
            <person name="Grover C.E."/>
            <person name="Arick M.A. 2nd"/>
            <person name="Thrash A."/>
            <person name="Conover J.L."/>
            <person name="Sanders W.S."/>
            <person name="Peterson D.G."/>
            <person name="Frelichowski J.E."/>
            <person name="Scheffler J.A."/>
            <person name="Scheffler B.E."/>
            <person name="Wendel J.F."/>
        </authorList>
    </citation>
    <scope>NUCLEOTIDE SEQUENCE [LARGE SCALE GENOMIC DNA]</scope>
    <source>
        <strain evidence="2">5</strain>
        <tissue evidence="2">Leaf</tissue>
    </source>
</reference>
<dbReference type="OrthoDB" id="997225at2759"/>
<dbReference type="AlphaFoldDB" id="A0A7J9D3Z4"/>
<gene>
    <name evidence="2" type="ORF">Gogos_020565</name>
</gene>